<dbReference type="AlphaFoldDB" id="A0AAW8R6K6"/>
<dbReference type="Pfam" id="PF03496">
    <property type="entry name" value="ADPrib_exo_Tox"/>
    <property type="match status" value="1"/>
</dbReference>
<dbReference type="Proteomes" id="UP001249945">
    <property type="component" value="Unassembled WGS sequence"/>
</dbReference>
<reference evidence="2" key="1">
    <citation type="submission" date="2022-04" db="EMBL/GenBank/DDBJ databases">
        <title>Draft genome sequences of lactic acid bacteria (LAB) strains involved in meat spoilage.</title>
        <authorList>
            <person name="Palevich N."/>
        </authorList>
    </citation>
    <scope>NUCLEOTIDE SEQUENCE</scope>
    <source>
        <strain evidence="2">9-14</strain>
    </source>
</reference>
<evidence type="ECO:0000313" key="3">
    <source>
        <dbReference type="Proteomes" id="UP001249945"/>
    </source>
</evidence>
<dbReference type="RefSeq" id="WP_311779745.1">
    <property type="nucleotide sequence ID" value="NZ_JALRMR010000001.1"/>
</dbReference>
<accession>A0AAW8R6K6</accession>
<evidence type="ECO:0000259" key="1">
    <source>
        <dbReference type="Pfam" id="PF03496"/>
    </source>
</evidence>
<dbReference type="SUPFAM" id="SSF56399">
    <property type="entry name" value="ADP-ribosylation"/>
    <property type="match status" value="1"/>
</dbReference>
<gene>
    <name evidence="2" type="ORF">MX635_00775</name>
</gene>
<dbReference type="Gene3D" id="3.90.176.10">
    <property type="entry name" value="Toxin ADP-ribosyltransferase, Chain A, domain 1"/>
    <property type="match status" value="1"/>
</dbReference>
<dbReference type="EMBL" id="JALRMR010000001">
    <property type="protein sequence ID" value="MDT1972923.1"/>
    <property type="molecule type" value="Genomic_DNA"/>
</dbReference>
<protein>
    <recommendedName>
        <fullName evidence="1">ADP ribosyltransferase domain-containing protein</fullName>
    </recommendedName>
</protein>
<comment type="caution">
    <text evidence="2">The sequence shown here is derived from an EMBL/GenBank/DDBJ whole genome shotgun (WGS) entry which is preliminary data.</text>
</comment>
<evidence type="ECO:0000313" key="2">
    <source>
        <dbReference type="EMBL" id="MDT1972923.1"/>
    </source>
</evidence>
<sequence>MKKLYYKSKEKVFKYGKKWDKLSPIENDAIGFAHKNINAEPQINKCTDTEYVLATSAMTINDRFRSNHNNHLDDAIAKDIGEKYCLKNDIVVYRGVSSIPYEKMNEAAKRIRGVDFLEKGFLNTSIVKGKQIEADIQLRIYIPKGTVAFYVGNISYEEAIYYEVIVQVGARLKIVSMDHNYINCKLIETDVL</sequence>
<name>A0AAW8R6K6_CARDV</name>
<organism evidence="2 3">
    <name type="scientific">Carnobacterium divergens</name>
    <name type="common">Lactobacillus divergens</name>
    <dbReference type="NCBI Taxonomy" id="2748"/>
    <lineage>
        <taxon>Bacteria</taxon>
        <taxon>Bacillati</taxon>
        <taxon>Bacillota</taxon>
        <taxon>Bacilli</taxon>
        <taxon>Lactobacillales</taxon>
        <taxon>Carnobacteriaceae</taxon>
        <taxon>Carnobacterium</taxon>
    </lineage>
</organism>
<dbReference type="InterPro" id="IPR003540">
    <property type="entry name" value="ADP-ribosyltransferase"/>
</dbReference>
<proteinExistence type="predicted"/>
<dbReference type="PROSITE" id="PS51996">
    <property type="entry name" value="TR_MART"/>
    <property type="match status" value="1"/>
</dbReference>
<dbReference type="GO" id="GO:0005576">
    <property type="term" value="C:extracellular region"/>
    <property type="evidence" value="ECO:0007669"/>
    <property type="project" value="InterPro"/>
</dbReference>
<feature type="domain" description="ADP ribosyltransferase" evidence="1">
    <location>
        <begin position="56"/>
        <end position="179"/>
    </location>
</feature>